<dbReference type="GO" id="GO:0043565">
    <property type="term" value="F:sequence-specific DNA binding"/>
    <property type="evidence" value="ECO:0007669"/>
    <property type="project" value="InterPro"/>
</dbReference>
<keyword evidence="4 10" id="KW-0597">Phosphoprotein</keyword>
<dbReference type="SUPFAM" id="SSF52172">
    <property type="entry name" value="CheY-like"/>
    <property type="match status" value="1"/>
</dbReference>
<dbReference type="Proteomes" id="UP000683246">
    <property type="component" value="Chromosome"/>
</dbReference>
<name>A0A8J8SGC6_9FIRM</name>
<keyword evidence="6" id="KW-0805">Transcription regulation</keyword>
<gene>
    <name evidence="13" type="ORF">HZI73_07570</name>
</gene>
<dbReference type="AlphaFoldDB" id="A0A8J8SGC6"/>
<evidence type="ECO:0000313" key="13">
    <source>
        <dbReference type="EMBL" id="QUI22168.1"/>
    </source>
</evidence>
<keyword evidence="3" id="KW-0963">Cytoplasm</keyword>
<dbReference type="PROSITE" id="PS01124">
    <property type="entry name" value="HTH_ARAC_FAMILY_2"/>
    <property type="match status" value="1"/>
</dbReference>
<dbReference type="PANTHER" id="PTHR42713">
    <property type="entry name" value="HISTIDINE KINASE-RELATED"/>
    <property type="match status" value="1"/>
</dbReference>
<dbReference type="InterPro" id="IPR051552">
    <property type="entry name" value="HptR"/>
</dbReference>
<dbReference type="EMBL" id="CP058649">
    <property type="protein sequence ID" value="QUI22168.1"/>
    <property type="molecule type" value="Genomic_DNA"/>
</dbReference>
<evidence type="ECO:0000256" key="10">
    <source>
        <dbReference type="PROSITE-ProRule" id="PRU00169"/>
    </source>
</evidence>
<dbReference type="Gene3D" id="1.10.10.60">
    <property type="entry name" value="Homeodomain-like"/>
    <property type="match status" value="2"/>
</dbReference>
<dbReference type="GO" id="GO:0000160">
    <property type="term" value="P:phosphorelay signal transduction system"/>
    <property type="evidence" value="ECO:0007669"/>
    <property type="project" value="UniProtKB-KW"/>
</dbReference>
<evidence type="ECO:0000313" key="14">
    <source>
        <dbReference type="Proteomes" id="UP000683246"/>
    </source>
</evidence>
<dbReference type="SUPFAM" id="SSF46689">
    <property type="entry name" value="Homeodomain-like"/>
    <property type="match status" value="2"/>
</dbReference>
<dbReference type="InterPro" id="IPR020449">
    <property type="entry name" value="Tscrpt_reg_AraC-type_HTH"/>
</dbReference>
<comment type="function">
    <text evidence="9">May play the central regulatory role in sporulation. It may be an element of the effector pathway responsible for the activation of sporulation genes in response to nutritional stress. Spo0A may act in concert with spo0H (a sigma factor) to control the expression of some genes that are critical to the sporulation process.</text>
</comment>
<sequence length="356" mass="41072">MLKAVIIDDEKWARKIILNFGKWQAYGIEIVGHADDGLQGLKLIEEKMPDIVITDMQMPNMDGVALLQTLEASDKAFKIIVISGYDDFDYMKQAIRSKVFEYILKPVDPVELNNALIRCVQALSHEHDTPVRALYDLISQQNLEQIIDQVKTLRPLLSGTDDQLVTSWIKRLTHELCAMDEEELFIIRLLHDYLLSAIREEMMDVLQHHKPTEELFDSLKRYVEKGSGIMSYMGEIETLIKQGIAYRKQLIMNSQKHVVELVKNYVDEAYREDISLSGIAGRFFVSKEYLSHAFKSKYGVTLGKYILKLKMEAAAQLLHIDVPHKEIAKQLGYKEATYFYKVFKKYYGCTPGEYKS</sequence>
<evidence type="ECO:0000256" key="1">
    <source>
        <dbReference type="ARBA" id="ARBA00004496"/>
    </source>
</evidence>
<dbReference type="CDD" id="cd17536">
    <property type="entry name" value="REC_YesN-like"/>
    <property type="match status" value="1"/>
</dbReference>
<feature type="modified residue" description="4-aspartylphosphate" evidence="10">
    <location>
        <position position="55"/>
    </location>
</feature>
<evidence type="ECO:0000256" key="5">
    <source>
        <dbReference type="ARBA" id="ARBA00023012"/>
    </source>
</evidence>
<comment type="subcellular location">
    <subcellularLocation>
        <location evidence="1">Cytoplasm</location>
    </subcellularLocation>
</comment>
<accession>A0A8J8SGC6</accession>
<dbReference type="InterPro" id="IPR011006">
    <property type="entry name" value="CheY-like_superfamily"/>
</dbReference>
<dbReference type="PROSITE" id="PS50110">
    <property type="entry name" value="RESPONSE_REGULATORY"/>
    <property type="match status" value="1"/>
</dbReference>
<reference evidence="13" key="1">
    <citation type="submission" date="2020-07" db="EMBL/GenBank/DDBJ databases">
        <title>Vallitalea pronyensis genome.</title>
        <authorList>
            <person name="Postec A."/>
        </authorList>
    </citation>
    <scope>NUCLEOTIDE SEQUENCE</scope>
    <source>
        <strain evidence="13">FatNI3</strain>
    </source>
</reference>
<dbReference type="InterPro" id="IPR009057">
    <property type="entry name" value="Homeodomain-like_sf"/>
</dbReference>
<feature type="domain" description="Response regulatory" evidence="12">
    <location>
        <begin position="3"/>
        <end position="120"/>
    </location>
</feature>
<dbReference type="GO" id="GO:0003700">
    <property type="term" value="F:DNA-binding transcription factor activity"/>
    <property type="evidence" value="ECO:0007669"/>
    <property type="project" value="InterPro"/>
</dbReference>
<dbReference type="InterPro" id="IPR001789">
    <property type="entry name" value="Sig_transdc_resp-reg_receiver"/>
</dbReference>
<dbReference type="RefSeq" id="WP_212697646.1">
    <property type="nucleotide sequence ID" value="NZ_CP058649.1"/>
</dbReference>
<evidence type="ECO:0000259" key="11">
    <source>
        <dbReference type="PROSITE" id="PS01124"/>
    </source>
</evidence>
<evidence type="ECO:0000256" key="4">
    <source>
        <dbReference type="ARBA" id="ARBA00022553"/>
    </source>
</evidence>
<evidence type="ECO:0000256" key="9">
    <source>
        <dbReference type="ARBA" id="ARBA00024867"/>
    </source>
</evidence>
<organism evidence="13 14">
    <name type="scientific">Vallitalea pronyensis</name>
    <dbReference type="NCBI Taxonomy" id="1348613"/>
    <lineage>
        <taxon>Bacteria</taxon>
        <taxon>Bacillati</taxon>
        <taxon>Bacillota</taxon>
        <taxon>Clostridia</taxon>
        <taxon>Lachnospirales</taxon>
        <taxon>Vallitaleaceae</taxon>
        <taxon>Vallitalea</taxon>
    </lineage>
</organism>
<keyword evidence="7" id="KW-0238">DNA-binding</keyword>
<keyword evidence="14" id="KW-1185">Reference proteome</keyword>
<evidence type="ECO:0000259" key="12">
    <source>
        <dbReference type="PROSITE" id="PS50110"/>
    </source>
</evidence>
<dbReference type="SMART" id="SM00448">
    <property type="entry name" value="REC"/>
    <property type="match status" value="1"/>
</dbReference>
<dbReference type="InterPro" id="IPR018060">
    <property type="entry name" value="HTH_AraC"/>
</dbReference>
<dbReference type="Gene3D" id="3.40.50.2300">
    <property type="match status" value="1"/>
</dbReference>
<evidence type="ECO:0000256" key="6">
    <source>
        <dbReference type="ARBA" id="ARBA00023015"/>
    </source>
</evidence>
<keyword evidence="8" id="KW-0804">Transcription</keyword>
<evidence type="ECO:0000256" key="3">
    <source>
        <dbReference type="ARBA" id="ARBA00022490"/>
    </source>
</evidence>
<proteinExistence type="predicted"/>
<keyword evidence="5" id="KW-0902">Two-component regulatory system</keyword>
<dbReference type="PRINTS" id="PR00032">
    <property type="entry name" value="HTHARAC"/>
</dbReference>
<feature type="domain" description="HTH araC/xylS-type" evidence="11">
    <location>
        <begin position="260"/>
        <end position="356"/>
    </location>
</feature>
<dbReference type="PANTHER" id="PTHR42713:SF3">
    <property type="entry name" value="TRANSCRIPTIONAL REGULATORY PROTEIN HPTR"/>
    <property type="match status" value="1"/>
</dbReference>
<dbReference type="Pfam" id="PF12833">
    <property type="entry name" value="HTH_18"/>
    <property type="match status" value="1"/>
</dbReference>
<evidence type="ECO:0000256" key="7">
    <source>
        <dbReference type="ARBA" id="ARBA00023125"/>
    </source>
</evidence>
<dbReference type="SMART" id="SM00342">
    <property type="entry name" value="HTH_ARAC"/>
    <property type="match status" value="1"/>
</dbReference>
<dbReference type="KEGG" id="vpy:HZI73_07570"/>
<evidence type="ECO:0000256" key="8">
    <source>
        <dbReference type="ARBA" id="ARBA00023163"/>
    </source>
</evidence>
<dbReference type="GO" id="GO:0005737">
    <property type="term" value="C:cytoplasm"/>
    <property type="evidence" value="ECO:0007669"/>
    <property type="project" value="UniProtKB-SubCell"/>
</dbReference>
<protein>
    <recommendedName>
        <fullName evidence="2">Stage 0 sporulation protein A homolog</fullName>
    </recommendedName>
</protein>
<dbReference type="Pfam" id="PF00072">
    <property type="entry name" value="Response_reg"/>
    <property type="match status" value="1"/>
</dbReference>
<evidence type="ECO:0000256" key="2">
    <source>
        <dbReference type="ARBA" id="ARBA00018672"/>
    </source>
</evidence>